<accession>A0AAD5LE51</accession>
<gene>
    <name evidence="6" type="ORF">P43SY_005606</name>
</gene>
<dbReference type="Proteomes" id="UP001209570">
    <property type="component" value="Unassembled WGS sequence"/>
</dbReference>
<dbReference type="Gene3D" id="3.40.395.10">
    <property type="entry name" value="Adenoviral Proteinase, Chain A"/>
    <property type="match status" value="1"/>
</dbReference>
<evidence type="ECO:0008006" key="8">
    <source>
        <dbReference type="Google" id="ProtNLM"/>
    </source>
</evidence>
<feature type="domain" description="CN hydrolase" evidence="4">
    <location>
        <begin position="203"/>
        <end position="477"/>
    </location>
</feature>
<dbReference type="InterPro" id="IPR003653">
    <property type="entry name" value="Peptidase_C48_C"/>
</dbReference>
<dbReference type="GO" id="GO:0030163">
    <property type="term" value="P:protein catabolic process"/>
    <property type="evidence" value="ECO:0007669"/>
    <property type="project" value="TreeGrafter"/>
</dbReference>
<dbReference type="SUPFAM" id="SSF56317">
    <property type="entry name" value="Carbon-nitrogen hydrolase"/>
    <property type="match status" value="1"/>
</dbReference>
<dbReference type="InterPro" id="IPR003010">
    <property type="entry name" value="C-N_Hydrolase"/>
</dbReference>
<dbReference type="AlphaFoldDB" id="A0AAD5LE51"/>
<dbReference type="PANTHER" id="PTHR11750">
    <property type="entry name" value="PROTEIN N-TERMINAL AMIDASE"/>
    <property type="match status" value="1"/>
</dbReference>
<dbReference type="Pfam" id="PF00795">
    <property type="entry name" value="CN_hydrolase"/>
    <property type="match status" value="1"/>
</dbReference>
<dbReference type="InterPro" id="IPR038765">
    <property type="entry name" value="Papain-like_cys_pep_sf"/>
</dbReference>
<proteinExistence type="inferred from homology"/>
<evidence type="ECO:0000256" key="3">
    <source>
        <dbReference type="ARBA" id="ARBA00022801"/>
    </source>
</evidence>
<dbReference type="GO" id="GO:0008418">
    <property type="term" value="F:protein-N-terminal asparagine amidohydrolase activity"/>
    <property type="evidence" value="ECO:0007669"/>
    <property type="project" value="InterPro"/>
</dbReference>
<comment type="caution">
    <text evidence="6">The sequence shown here is derived from an EMBL/GenBank/DDBJ whole genome shotgun (WGS) entry which is preliminary data.</text>
</comment>
<organism evidence="6 7">
    <name type="scientific">Pythium insidiosum</name>
    <name type="common">Pythiosis disease agent</name>
    <dbReference type="NCBI Taxonomy" id="114742"/>
    <lineage>
        <taxon>Eukaryota</taxon>
        <taxon>Sar</taxon>
        <taxon>Stramenopiles</taxon>
        <taxon>Oomycota</taxon>
        <taxon>Peronosporomycetes</taxon>
        <taxon>Pythiales</taxon>
        <taxon>Pythiaceae</taxon>
        <taxon>Pythium</taxon>
    </lineage>
</organism>
<dbReference type="EMBL" id="JAKCXM010000239">
    <property type="protein sequence ID" value="KAJ0397749.1"/>
    <property type="molecule type" value="Genomic_DNA"/>
</dbReference>
<dbReference type="SUPFAM" id="SSF54001">
    <property type="entry name" value="Cysteine proteinases"/>
    <property type="match status" value="1"/>
</dbReference>
<dbReference type="GO" id="GO:0006508">
    <property type="term" value="P:proteolysis"/>
    <property type="evidence" value="ECO:0007669"/>
    <property type="project" value="UniProtKB-KW"/>
</dbReference>
<reference evidence="6" key="1">
    <citation type="submission" date="2021-12" db="EMBL/GenBank/DDBJ databases">
        <title>Prjna785345.</title>
        <authorList>
            <person name="Rujirawat T."/>
            <person name="Krajaejun T."/>
        </authorList>
    </citation>
    <scope>NUCLEOTIDE SEQUENCE</scope>
    <source>
        <strain evidence="6">Pi057C3</strain>
    </source>
</reference>
<evidence type="ECO:0000313" key="6">
    <source>
        <dbReference type="EMBL" id="KAJ0397749.1"/>
    </source>
</evidence>
<dbReference type="GO" id="GO:0070773">
    <property type="term" value="F:protein-N-terminal glutamine amidohydrolase activity"/>
    <property type="evidence" value="ECO:0007669"/>
    <property type="project" value="InterPro"/>
</dbReference>
<dbReference type="Pfam" id="PF02902">
    <property type="entry name" value="Peptidase_C48"/>
    <property type="match status" value="1"/>
</dbReference>
<sequence>MPKQVLNYHDVQLYDTDVALFRDNEWLNDNAINFYFQYLQETLDVSSAPDARTRSDVLLVDPAVVSCILLQCDEEDEYADLGRGMQLGIRQVCMIPVNDNQSFDEGSTHWSLLLYHRQEKSFLHYDSSSGHNAAAADRVCKAFLRVLQATGVTDAPAWSPDIVQQMPDMPQQRNSYDCGMYVLLAAEFLYRRYFRLPTSDWMRQFVTPQRVAAMRQEIPKIIDTLIHEHKMLAALEQRDEHIDILMLSEMVFTGYVFQRKEDVEGVAEIASKGPTFAWCQAKARRFRCLVTCGYVERDEATALLYNSMMVVSPEGELVCNPRKTFLYETDKLWATPGDGFKTWHCPWLDKTIAFGICMDINPDDFEAPFDRFEFATNAAEQRADLVLFACAWCDFEPESDDTMPTVNYWATRLTPIIDALQKDAYGKPSCHFLVSNRIGTENGTFFVGASCVISLKEPELLALAGRREETLLLVNVP</sequence>
<dbReference type="InterPro" id="IPR036526">
    <property type="entry name" value="C-N_Hydrolase_sf"/>
</dbReference>
<protein>
    <recommendedName>
        <fullName evidence="8">Ubiquitin-like protease family profile domain-containing protein</fullName>
    </recommendedName>
</protein>
<dbReference type="InterPro" id="IPR039703">
    <property type="entry name" value="Nta1"/>
</dbReference>
<dbReference type="Gene3D" id="3.60.110.10">
    <property type="entry name" value="Carbon-nitrogen hydrolase"/>
    <property type="match status" value="1"/>
</dbReference>
<evidence type="ECO:0000259" key="4">
    <source>
        <dbReference type="PROSITE" id="PS50263"/>
    </source>
</evidence>
<evidence type="ECO:0000259" key="5">
    <source>
        <dbReference type="PROSITE" id="PS50600"/>
    </source>
</evidence>
<evidence type="ECO:0000313" key="7">
    <source>
        <dbReference type="Proteomes" id="UP001209570"/>
    </source>
</evidence>
<keyword evidence="3" id="KW-0378">Hydrolase</keyword>
<comment type="similarity">
    <text evidence="1">Belongs to the peptidase C48 family.</text>
</comment>
<dbReference type="GO" id="GO:0008234">
    <property type="term" value="F:cysteine-type peptidase activity"/>
    <property type="evidence" value="ECO:0007669"/>
    <property type="project" value="InterPro"/>
</dbReference>
<evidence type="ECO:0000256" key="1">
    <source>
        <dbReference type="ARBA" id="ARBA00005234"/>
    </source>
</evidence>
<name>A0AAD5LE51_PYTIN</name>
<dbReference type="PROSITE" id="PS50600">
    <property type="entry name" value="ULP_PROTEASE"/>
    <property type="match status" value="1"/>
</dbReference>
<dbReference type="PROSITE" id="PS50263">
    <property type="entry name" value="CN_HYDROLASE"/>
    <property type="match status" value="1"/>
</dbReference>
<keyword evidence="2" id="KW-0645">Protease</keyword>
<keyword evidence="7" id="KW-1185">Reference proteome</keyword>
<evidence type="ECO:0000256" key="2">
    <source>
        <dbReference type="ARBA" id="ARBA00022670"/>
    </source>
</evidence>
<feature type="domain" description="Ubiquitin-like protease family profile" evidence="5">
    <location>
        <begin position="11"/>
        <end position="189"/>
    </location>
</feature>
<dbReference type="PANTHER" id="PTHR11750:SF26">
    <property type="entry name" value="PROTEIN N-TERMINAL AMIDASE"/>
    <property type="match status" value="1"/>
</dbReference>